<dbReference type="Gene3D" id="2.30.30.140">
    <property type="match status" value="1"/>
</dbReference>
<gene>
    <name evidence="2" type="ORF">PCOR1329_LOCUS56321</name>
</gene>
<dbReference type="InterPro" id="IPR016197">
    <property type="entry name" value="Chromo-like_dom_sf"/>
</dbReference>
<feature type="region of interest" description="Disordered" evidence="1">
    <location>
        <begin position="79"/>
        <end position="110"/>
    </location>
</feature>
<name>A0ABN9VAW3_9DINO</name>
<dbReference type="Proteomes" id="UP001189429">
    <property type="component" value="Unassembled WGS sequence"/>
</dbReference>
<keyword evidence="3" id="KW-1185">Reference proteome</keyword>
<evidence type="ECO:0000313" key="3">
    <source>
        <dbReference type="Proteomes" id="UP001189429"/>
    </source>
</evidence>
<sequence length="110" mass="12005">MAPKKATAKKPDPKKTYDYSGLEKGMKCQAESDGKFFAAEVVDVSTSKNRAKAPVKVTYTGYEGYDEWVGGDRLKSKALKVTVEKPEPKERRSRARSPSSTTSPSRAAAS</sequence>
<evidence type="ECO:0000313" key="2">
    <source>
        <dbReference type="EMBL" id="CAK0870142.1"/>
    </source>
</evidence>
<reference evidence="2" key="1">
    <citation type="submission" date="2023-10" db="EMBL/GenBank/DDBJ databases">
        <authorList>
            <person name="Chen Y."/>
            <person name="Shah S."/>
            <person name="Dougan E. K."/>
            <person name="Thang M."/>
            <person name="Chan C."/>
        </authorList>
    </citation>
    <scope>NUCLEOTIDE SEQUENCE [LARGE SCALE GENOMIC DNA]</scope>
</reference>
<organism evidence="2 3">
    <name type="scientific">Prorocentrum cordatum</name>
    <dbReference type="NCBI Taxonomy" id="2364126"/>
    <lineage>
        <taxon>Eukaryota</taxon>
        <taxon>Sar</taxon>
        <taxon>Alveolata</taxon>
        <taxon>Dinophyceae</taxon>
        <taxon>Prorocentrales</taxon>
        <taxon>Prorocentraceae</taxon>
        <taxon>Prorocentrum</taxon>
    </lineage>
</organism>
<dbReference type="SUPFAM" id="SSF54160">
    <property type="entry name" value="Chromo domain-like"/>
    <property type="match status" value="1"/>
</dbReference>
<feature type="region of interest" description="Disordered" evidence="1">
    <location>
        <begin position="1"/>
        <end position="20"/>
    </location>
</feature>
<feature type="compositionally biased region" description="Low complexity" evidence="1">
    <location>
        <begin position="96"/>
        <end position="110"/>
    </location>
</feature>
<accession>A0ABN9VAW3</accession>
<evidence type="ECO:0008006" key="4">
    <source>
        <dbReference type="Google" id="ProtNLM"/>
    </source>
</evidence>
<comment type="caution">
    <text evidence="2">The sequence shown here is derived from an EMBL/GenBank/DDBJ whole genome shotgun (WGS) entry which is preliminary data.</text>
</comment>
<proteinExistence type="predicted"/>
<dbReference type="EMBL" id="CAUYUJ010016929">
    <property type="protein sequence ID" value="CAK0870142.1"/>
    <property type="molecule type" value="Genomic_DNA"/>
</dbReference>
<protein>
    <recommendedName>
        <fullName evidence="4">Tudor domain-containing protein</fullName>
    </recommendedName>
</protein>
<evidence type="ECO:0000256" key="1">
    <source>
        <dbReference type="SAM" id="MobiDB-lite"/>
    </source>
</evidence>